<evidence type="ECO:0000313" key="6">
    <source>
        <dbReference type="Proteomes" id="UP000014568"/>
    </source>
</evidence>
<dbReference type="GO" id="GO:0015074">
    <property type="term" value="P:DNA integration"/>
    <property type="evidence" value="ECO:0007669"/>
    <property type="project" value="UniProtKB-KW"/>
</dbReference>
<organism evidence="5 6">
    <name type="scientific">Acinetobacter rudis CIP 110305</name>
    <dbReference type="NCBI Taxonomy" id="421052"/>
    <lineage>
        <taxon>Bacteria</taxon>
        <taxon>Pseudomonadati</taxon>
        <taxon>Pseudomonadota</taxon>
        <taxon>Gammaproteobacteria</taxon>
        <taxon>Moraxellales</taxon>
        <taxon>Moraxellaceae</taxon>
        <taxon>Acinetobacter</taxon>
    </lineage>
</organism>
<dbReference type="GO" id="GO:0006310">
    <property type="term" value="P:DNA recombination"/>
    <property type="evidence" value="ECO:0007669"/>
    <property type="project" value="UniProtKB-KW"/>
</dbReference>
<evidence type="ECO:0000256" key="1">
    <source>
        <dbReference type="ARBA" id="ARBA00008857"/>
    </source>
</evidence>
<dbReference type="PROSITE" id="PS51898">
    <property type="entry name" value="TYR_RECOMBINASE"/>
    <property type="match status" value="1"/>
</dbReference>
<keyword evidence="3" id="KW-0233">DNA recombination</keyword>
<feature type="domain" description="Tyr recombinase" evidence="4">
    <location>
        <begin position="1"/>
        <end position="170"/>
    </location>
</feature>
<dbReference type="AlphaFoldDB" id="S3NZC1"/>
<name>S3NZC1_9GAMM</name>
<comment type="similarity">
    <text evidence="1">Belongs to the 'phage' integrase family.</text>
</comment>
<dbReference type="InterPro" id="IPR050808">
    <property type="entry name" value="Phage_Integrase"/>
</dbReference>
<dbReference type="HOGENOM" id="CLU_027562_0_4_6"/>
<evidence type="ECO:0000313" key="5">
    <source>
        <dbReference type="EMBL" id="EPF71951.1"/>
    </source>
</evidence>
<evidence type="ECO:0000256" key="3">
    <source>
        <dbReference type="ARBA" id="ARBA00023172"/>
    </source>
</evidence>
<protein>
    <recommendedName>
        <fullName evidence="4">Tyr recombinase domain-containing protein</fullName>
    </recommendedName>
</protein>
<dbReference type="InterPro" id="IPR011010">
    <property type="entry name" value="DNA_brk_join_enz"/>
</dbReference>
<gene>
    <name evidence="5" type="ORF">F945_02297</name>
</gene>
<dbReference type="PATRIC" id="fig|421052.3.peg.2241"/>
<reference evidence="5 6" key="1">
    <citation type="submission" date="2013-06" db="EMBL/GenBank/DDBJ databases">
        <title>The Genome Sequence of Acinetobacter rudis CIP 110305.</title>
        <authorList>
            <consortium name="The Broad Institute Genome Sequencing Platform"/>
            <consortium name="The Broad Institute Genome Sequencing Center for Infectious Disease"/>
            <person name="Cerqueira G."/>
            <person name="Feldgarden M."/>
            <person name="Courvalin P."/>
            <person name="Perichon B."/>
            <person name="Grillot-Courvalin C."/>
            <person name="Clermont D."/>
            <person name="Rocha E."/>
            <person name="Yoon E.-J."/>
            <person name="Nemec A."/>
            <person name="Young S.K."/>
            <person name="Zeng Q."/>
            <person name="Gargeya S."/>
            <person name="Fitzgerald M."/>
            <person name="Abouelleil A."/>
            <person name="Alvarado L."/>
            <person name="Berlin A.M."/>
            <person name="Chapman S.B."/>
            <person name="Dewar J."/>
            <person name="Goldberg J."/>
            <person name="Griggs A."/>
            <person name="Gujja S."/>
            <person name="Hansen M."/>
            <person name="Howarth C."/>
            <person name="Imamovic A."/>
            <person name="Larimer J."/>
            <person name="McCowan C."/>
            <person name="Murphy C."/>
            <person name="Pearson M."/>
            <person name="Priest M."/>
            <person name="Roberts A."/>
            <person name="Saif S."/>
            <person name="Shea T."/>
            <person name="Sykes S."/>
            <person name="Wortman J."/>
            <person name="Nusbaum C."/>
            <person name="Birren B."/>
        </authorList>
    </citation>
    <scope>NUCLEOTIDE SEQUENCE [LARGE SCALE GENOMIC DNA]</scope>
    <source>
        <strain evidence="5 6">CIP 110305</strain>
    </source>
</reference>
<comment type="caution">
    <text evidence="5">The sequence shown here is derived from an EMBL/GenBank/DDBJ whole genome shotgun (WGS) entry which is preliminary data.</text>
</comment>
<keyword evidence="6" id="KW-1185">Reference proteome</keyword>
<accession>S3NZC1</accession>
<dbReference type="InterPro" id="IPR013762">
    <property type="entry name" value="Integrase-like_cat_sf"/>
</dbReference>
<dbReference type="SUPFAM" id="SSF56349">
    <property type="entry name" value="DNA breaking-rejoining enzymes"/>
    <property type="match status" value="1"/>
</dbReference>
<dbReference type="InterPro" id="IPR002104">
    <property type="entry name" value="Integrase_catalytic"/>
</dbReference>
<evidence type="ECO:0000256" key="2">
    <source>
        <dbReference type="ARBA" id="ARBA00022908"/>
    </source>
</evidence>
<dbReference type="Pfam" id="PF00589">
    <property type="entry name" value="Phage_integrase"/>
    <property type="match status" value="1"/>
</dbReference>
<keyword evidence="2" id="KW-0229">DNA integration</keyword>
<dbReference type="Proteomes" id="UP000014568">
    <property type="component" value="Unassembled WGS sequence"/>
</dbReference>
<dbReference type="PROSITE" id="PS51257">
    <property type="entry name" value="PROKAR_LIPOPROTEIN"/>
    <property type="match status" value="1"/>
</dbReference>
<dbReference type="EMBL" id="ATGI01000031">
    <property type="protein sequence ID" value="EPF71951.1"/>
    <property type="molecule type" value="Genomic_DNA"/>
</dbReference>
<dbReference type="Gene3D" id="1.10.443.10">
    <property type="entry name" value="Intergrase catalytic core"/>
    <property type="match status" value="1"/>
</dbReference>
<dbReference type="eggNOG" id="COG0582">
    <property type="taxonomic scope" value="Bacteria"/>
</dbReference>
<proteinExistence type="inferred from homology"/>
<dbReference type="GO" id="GO:0003677">
    <property type="term" value="F:DNA binding"/>
    <property type="evidence" value="ECO:0007669"/>
    <property type="project" value="InterPro"/>
</dbReference>
<evidence type="ECO:0000259" key="4">
    <source>
        <dbReference type="PROSITE" id="PS51898"/>
    </source>
</evidence>
<dbReference type="PANTHER" id="PTHR30629">
    <property type="entry name" value="PROPHAGE INTEGRASE"/>
    <property type="match status" value="1"/>
</dbReference>
<dbReference type="STRING" id="632955.GCA_000829675_00339"/>
<dbReference type="PANTHER" id="PTHR30629:SF2">
    <property type="entry name" value="PROPHAGE INTEGRASE INTS-RELATED"/>
    <property type="match status" value="1"/>
</dbReference>
<sequence>MSPKNKAIILMLLFYGCRVGELRLAKKSDFDFQKNIWHIPIENHKMGTRSRKSIVRPIIPEIKPFLKTIFSLSPNSCEYAFPSLKGQTYTMLAKGFQTTIPMHVDINIEKRFGVSIPKWSTHDLRRTMRTHISELAPPHICEIMLGHGLPQIWGTYDLNEYLEPQALAYSKWFAKLCAIIDNYERFDIKGCISSDSRNPFLSSQEATALIP</sequence>